<dbReference type="Gene3D" id="1.20.1070.10">
    <property type="entry name" value="Rhodopsin 7-helix transmembrane proteins"/>
    <property type="match status" value="1"/>
</dbReference>
<comment type="caution">
    <text evidence="7">The sequence shown here is derived from an EMBL/GenBank/DDBJ whole genome shotgun (WGS) entry which is preliminary data.</text>
</comment>
<feature type="transmembrane region" description="Helical" evidence="5">
    <location>
        <begin position="12"/>
        <end position="32"/>
    </location>
</feature>
<accession>A0A4Y2AN83</accession>
<keyword evidence="2 5" id="KW-0812">Transmembrane</keyword>
<dbReference type="EMBL" id="BGPR01156885">
    <property type="protein sequence ID" value="GBL80685.1"/>
    <property type="molecule type" value="Genomic_DNA"/>
</dbReference>
<gene>
    <name evidence="7" type="ORF">AVEN_44923_1</name>
</gene>
<dbReference type="InterPro" id="IPR017452">
    <property type="entry name" value="GPCR_Rhodpsn_7TM"/>
</dbReference>
<evidence type="ECO:0000256" key="1">
    <source>
        <dbReference type="ARBA" id="ARBA00004370"/>
    </source>
</evidence>
<keyword evidence="4 5" id="KW-0472">Membrane</keyword>
<dbReference type="PROSITE" id="PS50262">
    <property type="entry name" value="G_PROTEIN_RECEP_F1_2"/>
    <property type="match status" value="1"/>
</dbReference>
<keyword evidence="8" id="KW-1185">Reference proteome</keyword>
<evidence type="ECO:0000256" key="5">
    <source>
        <dbReference type="SAM" id="Phobius"/>
    </source>
</evidence>
<evidence type="ECO:0000256" key="4">
    <source>
        <dbReference type="ARBA" id="ARBA00023136"/>
    </source>
</evidence>
<comment type="subcellular location">
    <subcellularLocation>
        <location evidence="1">Membrane</location>
    </subcellularLocation>
</comment>
<keyword evidence="3 5" id="KW-1133">Transmembrane helix</keyword>
<feature type="non-terminal residue" evidence="7">
    <location>
        <position position="35"/>
    </location>
</feature>
<evidence type="ECO:0000313" key="7">
    <source>
        <dbReference type="EMBL" id="GBL80685.1"/>
    </source>
</evidence>
<feature type="domain" description="G-protein coupled receptors family 1 profile" evidence="6">
    <location>
        <begin position="1"/>
        <end position="35"/>
    </location>
</feature>
<evidence type="ECO:0000256" key="2">
    <source>
        <dbReference type="ARBA" id="ARBA00022692"/>
    </source>
</evidence>
<proteinExistence type="predicted"/>
<evidence type="ECO:0000313" key="8">
    <source>
        <dbReference type="Proteomes" id="UP000499080"/>
    </source>
</evidence>
<dbReference type="Proteomes" id="UP000499080">
    <property type="component" value="Unassembled WGS sequence"/>
</dbReference>
<evidence type="ECO:0000256" key="3">
    <source>
        <dbReference type="ARBA" id="ARBA00022989"/>
    </source>
</evidence>
<dbReference type="SUPFAM" id="SSF81321">
    <property type="entry name" value="Family A G protein-coupled receptor-like"/>
    <property type="match status" value="1"/>
</dbReference>
<dbReference type="AlphaFoldDB" id="A0A4Y2AN83"/>
<name>A0A4Y2AN83_ARAVE</name>
<reference evidence="7 8" key="1">
    <citation type="journal article" date="2019" name="Sci. Rep.">
        <title>Orb-weaving spider Araneus ventricosus genome elucidates the spidroin gene catalogue.</title>
        <authorList>
            <person name="Kono N."/>
            <person name="Nakamura H."/>
            <person name="Ohtoshi R."/>
            <person name="Moran D.A.P."/>
            <person name="Shinohara A."/>
            <person name="Yoshida Y."/>
            <person name="Fujiwara M."/>
            <person name="Mori M."/>
            <person name="Tomita M."/>
            <person name="Arakawa K."/>
        </authorList>
    </citation>
    <scope>NUCLEOTIDE SEQUENCE [LARGE SCALE GENOMIC DNA]</scope>
</reference>
<organism evidence="7 8">
    <name type="scientific">Araneus ventricosus</name>
    <name type="common">Orbweaver spider</name>
    <name type="synonym">Epeira ventricosa</name>
    <dbReference type="NCBI Taxonomy" id="182803"/>
    <lineage>
        <taxon>Eukaryota</taxon>
        <taxon>Metazoa</taxon>
        <taxon>Ecdysozoa</taxon>
        <taxon>Arthropoda</taxon>
        <taxon>Chelicerata</taxon>
        <taxon>Arachnida</taxon>
        <taxon>Araneae</taxon>
        <taxon>Araneomorphae</taxon>
        <taxon>Entelegynae</taxon>
        <taxon>Araneoidea</taxon>
        <taxon>Araneidae</taxon>
        <taxon>Araneus</taxon>
    </lineage>
</organism>
<protein>
    <recommendedName>
        <fullName evidence="6">G-protein coupled receptors family 1 profile domain-containing protein</fullName>
    </recommendedName>
</protein>
<dbReference type="OrthoDB" id="5953793at2759"/>
<sequence>MERRKLVAKRFLILTTVFAICWVPYNIATLLLDFQ</sequence>
<evidence type="ECO:0000259" key="6">
    <source>
        <dbReference type="PROSITE" id="PS50262"/>
    </source>
</evidence>
<dbReference type="GO" id="GO:0016020">
    <property type="term" value="C:membrane"/>
    <property type="evidence" value="ECO:0007669"/>
    <property type="project" value="UniProtKB-SubCell"/>
</dbReference>